<proteinExistence type="inferred from homology"/>
<dbReference type="AlphaFoldDB" id="A0A6S7J5Z9"/>
<dbReference type="GO" id="GO:0005737">
    <property type="term" value="C:cytoplasm"/>
    <property type="evidence" value="ECO:0007669"/>
    <property type="project" value="TreeGrafter"/>
</dbReference>
<dbReference type="PRINTS" id="PR00114">
    <property type="entry name" value="STPHPHTASE"/>
</dbReference>
<dbReference type="PANTHER" id="PTHR11668:SF496">
    <property type="entry name" value="SERINE_THREONINE-PROTEIN PHOSPHATASE"/>
    <property type="match status" value="1"/>
</dbReference>
<accession>A0A6S7J5Z9</accession>
<dbReference type="SUPFAM" id="SSF56300">
    <property type="entry name" value="Metallo-dependent phosphatases"/>
    <property type="match status" value="1"/>
</dbReference>
<comment type="catalytic activity">
    <reaction evidence="1">
        <text>O-phospho-L-threonyl-[protein] + H2O = L-threonyl-[protein] + phosphate</text>
        <dbReference type="Rhea" id="RHEA:47004"/>
        <dbReference type="Rhea" id="RHEA-COMP:11060"/>
        <dbReference type="Rhea" id="RHEA-COMP:11605"/>
        <dbReference type="ChEBI" id="CHEBI:15377"/>
        <dbReference type="ChEBI" id="CHEBI:30013"/>
        <dbReference type="ChEBI" id="CHEBI:43474"/>
        <dbReference type="ChEBI" id="CHEBI:61977"/>
        <dbReference type="EC" id="3.1.3.16"/>
    </reaction>
</comment>
<keyword evidence="1" id="KW-0378">Hydrolase</keyword>
<dbReference type="InterPro" id="IPR006186">
    <property type="entry name" value="Ser/Thr-sp_prot-phosphatase"/>
</dbReference>
<evidence type="ECO:0000256" key="2">
    <source>
        <dbReference type="SAM" id="MobiDB-lite"/>
    </source>
</evidence>
<feature type="region of interest" description="Disordered" evidence="2">
    <location>
        <begin position="1"/>
        <end position="31"/>
    </location>
</feature>
<dbReference type="CDD" id="cd00144">
    <property type="entry name" value="MPP_PPP_family"/>
    <property type="match status" value="1"/>
</dbReference>
<dbReference type="GO" id="GO:0005634">
    <property type="term" value="C:nucleus"/>
    <property type="evidence" value="ECO:0007669"/>
    <property type="project" value="TreeGrafter"/>
</dbReference>
<comment type="similarity">
    <text evidence="1">Belongs to the PPP phosphatase family.</text>
</comment>
<dbReference type="PROSITE" id="PS00125">
    <property type="entry name" value="SER_THR_PHOSPHATASE"/>
    <property type="match status" value="1"/>
</dbReference>
<evidence type="ECO:0000256" key="1">
    <source>
        <dbReference type="RuleBase" id="RU004273"/>
    </source>
</evidence>
<dbReference type="Proteomes" id="UP001152795">
    <property type="component" value="Unassembled WGS sequence"/>
</dbReference>
<dbReference type="GO" id="GO:0004722">
    <property type="term" value="F:protein serine/threonine phosphatase activity"/>
    <property type="evidence" value="ECO:0007669"/>
    <property type="project" value="UniProtKB-EC"/>
</dbReference>
<comment type="caution">
    <text evidence="3">The sequence shown here is derived from an EMBL/GenBank/DDBJ whole genome shotgun (WGS) entry which is preliminary data.</text>
</comment>
<dbReference type="SMART" id="SM00156">
    <property type="entry name" value="PP2Ac"/>
    <property type="match status" value="1"/>
</dbReference>
<keyword evidence="4" id="KW-1185">Reference proteome</keyword>
<dbReference type="PANTHER" id="PTHR11668">
    <property type="entry name" value="SERINE/THREONINE PROTEIN PHOSPHATASE"/>
    <property type="match status" value="1"/>
</dbReference>
<dbReference type="InterPro" id="IPR029052">
    <property type="entry name" value="Metallo-depent_PP-like"/>
</dbReference>
<dbReference type="Pfam" id="PF00149">
    <property type="entry name" value="Metallophos"/>
    <property type="match status" value="1"/>
</dbReference>
<dbReference type="InterPro" id="IPR050341">
    <property type="entry name" value="PP1_catalytic_subunit"/>
</dbReference>
<evidence type="ECO:0000313" key="3">
    <source>
        <dbReference type="EMBL" id="CAB4012802.1"/>
    </source>
</evidence>
<evidence type="ECO:0000313" key="4">
    <source>
        <dbReference type="Proteomes" id="UP001152795"/>
    </source>
</evidence>
<dbReference type="EC" id="3.1.3.16" evidence="1"/>
<organism evidence="3 4">
    <name type="scientific">Paramuricea clavata</name>
    <name type="common">Red gorgonian</name>
    <name type="synonym">Violescent sea-whip</name>
    <dbReference type="NCBI Taxonomy" id="317549"/>
    <lineage>
        <taxon>Eukaryota</taxon>
        <taxon>Metazoa</taxon>
        <taxon>Cnidaria</taxon>
        <taxon>Anthozoa</taxon>
        <taxon>Octocorallia</taxon>
        <taxon>Malacalcyonacea</taxon>
        <taxon>Plexauridae</taxon>
        <taxon>Paramuricea</taxon>
    </lineage>
</organism>
<dbReference type="EMBL" id="CACRXK020007635">
    <property type="protein sequence ID" value="CAB4012802.1"/>
    <property type="molecule type" value="Genomic_DNA"/>
</dbReference>
<reference evidence="3" key="1">
    <citation type="submission" date="2020-04" db="EMBL/GenBank/DDBJ databases">
        <authorList>
            <person name="Alioto T."/>
            <person name="Alioto T."/>
            <person name="Gomez Garrido J."/>
        </authorList>
    </citation>
    <scope>NUCLEOTIDE SEQUENCE</scope>
    <source>
        <strain evidence="3">A484AB</strain>
    </source>
</reference>
<protein>
    <recommendedName>
        <fullName evidence="1">Serine/threonine-protein phosphatase</fullName>
        <ecNumber evidence="1">3.1.3.16</ecNumber>
    </recommendedName>
</protein>
<sequence length="426" mass="47878">KLLKRKAHEQDEPEHSEGTMDLDESHVANNHPNSVSYELATHVVKVRRSGALTNVSQLWDMTGTGALAKSVQDLMVHDRSKFTRMSSVNSFNEKSIPNEMLFGLRYFERPINNSPGGNSSKEAFSWGEVDMNSFAKCILSTCHSLREILTNEPRLLKIDSPTYILGDIHGNFHDLVCFEKVLWRMGPILTPSSFLFLGDYVDRGEHGIEVVAYLFAQKLLAPTKFFLIRGNHEIRETQKLFTFYKECKKKFGKELGVQVWEAINLVFDALPLAACIDDKIFCVHGGIPLPTHGGGMIAEINQLPVGLRQPMDEELAWELLWNDPLRCEELTDEIKAELLKNNGFVTNTKRGTAYQFSVEALDAFLARNSLTHVIRAHEVQAAGFQVQQNGKLLTVFSSSHYCGGANEAACILAHQNKLRTIRLDTS</sequence>
<feature type="compositionally biased region" description="Basic and acidic residues" evidence="2">
    <location>
        <begin position="8"/>
        <end position="26"/>
    </location>
</feature>
<feature type="non-terminal residue" evidence="3">
    <location>
        <position position="426"/>
    </location>
</feature>
<gene>
    <name evidence="3" type="ORF">PACLA_8A066574</name>
</gene>
<dbReference type="OrthoDB" id="256429at2759"/>
<dbReference type="Gene3D" id="3.60.21.10">
    <property type="match status" value="1"/>
</dbReference>
<dbReference type="InterPro" id="IPR004843">
    <property type="entry name" value="Calcineurin-like_PHP"/>
</dbReference>
<name>A0A6S7J5Z9_PARCT</name>